<evidence type="ECO:0000256" key="1">
    <source>
        <dbReference type="SAM" id="MobiDB-lite"/>
    </source>
</evidence>
<feature type="compositionally biased region" description="Basic and acidic residues" evidence="1">
    <location>
        <begin position="81"/>
        <end position="101"/>
    </location>
</feature>
<feature type="region of interest" description="Disordered" evidence="1">
    <location>
        <begin position="1"/>
        <end position="21"/>
    </location>
</feature>
<protein>
    <submittedName>
        <fullName evidence="2">Uncharacterized protein</fullName>
    </submittedName>
</protein>
<comment type="caution">
    <text evidence="2">The sequence shown here is derived from an EMBL/GenBank/DDBJ whole genome shotgun (WGS) entry which is preliminary data.</text>
</comment>
<dbReference type="EMBL" id="JAINUG010000024">
    <property type="protein sequence ID" value="KAJ8411052.1"/>
    <property type="molecule type" value="Genomic_DNA"/>
</dbReference>
<dbReference type="Proteomes" id="UP001221898">
    <property type="component" value="Unassembled WGS sequence"/>
</dbReference>
<evidence type="ECO:0000313" key="3">
    <source>
        <dbReference type="Proteomes" id="UP001221898"/>
    </source>
</evidence>
<feature type="region of interest" description="Disordered" evidence="1">
    <location>
        <begin position="81"/>
        <end position="114"/>
    </location>
</feature>
<organism evidence="2 3">
    <name type="scientific">Aldrovandia affinis</name>
    <dbReference type="NCBI Taxonomy" id="143900"/>
    <lineage>
        <taxon>Eukaryota</taxon>
        <taxon>Metazoa</taxon>
        <taxon>Chordata</taxon>
        <taxon>Craniata</taxon>
        <taxon>Vertebrata</taxon>
        <taxon>Euteleostomi</taxon>
        <taxon>Actinopterygii</taxon>
        <taxon>Neopterygii</taxon>
        <taxon>Teleostei</taxon>
        <taxon>Notacanthiformes</taxon>
        <taxon>Halosauridae</taxon>
        <taxon>Aldrovandia</taxon>
    </lineage>
</organism>
<proteinExistence type="predicted"/>
<gene>
    <name evidence="2" type="ORF">AAFF_G00180870</name>
</gene>
<dbReference type="AlphaFoldDB" id="A0AAD7SZM1"/>
<keyword evidence="3" id="KW-1185">Reference proteome</keyword>
<evidence type="ECO:0000313" key="2">
    <source>
        <dbReference type="EMBL" id="KAJ8411052.1"/>
    </source>
</evidence>
<sequence length="114" mass="12255">MWERPGPRQLTKSGAGNGLDAASITQSVDPLINSGWVAALSPAAASFKRTRAAVSFRKCAETLHAFVGSASQAALLLEESAPRDLEERKHPQPSVFRREQPGSRAAEGRPGFWV</sequence>
<reference evidence="2" key="1">
    <citation type="journal article" date="2023" name="Science">
        <title>Genome structures resolve the early diversification of teleost fishes.</title>
        <authorList>
            <person name="Parey E."/>
            <person name="Louis A."/>
            <person name="Montfort J."/>
            <person name="Bouchez O."/>
            <person name="Roques C."/>
            <person name="Iampietro C."/>
            <person name="Lluch J."/>
            <person name="Castinel A."/>
            <person name="Donnadieu C."/>
            <person name="Desvignes T."/>
            <person name="Floi Bucao C."/>
            <person name="Jouanno E."/>
            <person name="Wen M."/>
            <person name="Mejri S."/>
            <person name="Dirks R."/>
            <person name="Jansen H."/>
            <person name="Henkel C."/>
            <person name="Chen W.J."/>
            <person name="Zahm M."/>
            <person name="Cabau C."/>
            <person name="Klopp C."/>
            <person name="Thompson A.W."/>
            <person name="Robinson-Rechavi M."/>
            <person name="Braasch I."/>
            <person name="Lecointre G."/>
            <person name="Bobe J."/>
            <person name="Postlethwait J.H."/>
            <person name="Berthelot C."/>
            <person name="Roest Crollius H."/>
            <person name="Guiguen Y."/>
        </authorList>
    </citation>
    <scope>NUCLEOTIDE SEQUENCE</scope>
    <source>
        <strain evidence="2">NC1722</strain>
    </source>
</reference>
<name>A0AAD7SZM1_9TELE</name>
<accession>A0AAD7SZM1</accession>